<keyword evidence="1" id="KW-0812">Transmembrane</keyword>
<evidence type="ECO:0000313" key="3">
    <source>
        <dbReference type="EMBL" id="CAF1504194.1"/>
    </source>
</evidence>
<evidence type="ECO:0000313" key="4">
    <source>
        <dbReference type="EMBL" id="CAF4173379.1"/>
    </source>
</evidence>
<dbReference type="Proteomes" id="UP000663829">
    <property type="component" value="Unassembled WGS sequence"/>
</dbReference>
<evidence type="ECO:0000313" key="5">
    <source>
        <dbReference type="EMBL" id="CAF4365589.1"/>
    </source>
</evidence>
<protein>
    <recommendedName>
        <fullName evidence="7">NHL repeat-containing protein</fullName>
    </recommendedName>
</protein>
<dbReference type="Proteomes" id="UP000682733">
    <property type="component" value="Unassembled WGS sequence"/>
</dbReference>
<dbReference type="SUPFAM" id="SSF101898">
    <property type="entry name" value="NHL repeat"/>
    <property type="match status" value="1"/>
</dbReference>
<dbReference type="EMBL" id="CAJOBA010045158">
    <property type="protein sequence ID" value="CAF4173379.1"/>
    <property type="molecule type" value="Genomic_DNA"/>
</dbReference>
<sequence length="303" mass="32585">MVGVTRLYWNTTGTLVVTGLAGASGVYIKNDVLYISDFINNTIVKTTSPLTSSFAYSIVVIITGISFPYPPIIDSLQQYMYIPDQGQDRVLKMSTAATSTTNYQILAGVTGSPSISLNALYGPCYLAFDSTESNIYVSDYGNSRILQFSVTSTSGTAGTLVAGNSGSGGNSATQLYDNIGIYYDSISNFLYVSNFAGHTVSRWTPGATTGTFVIGTPGIPGAGSTYLHNSIMVTMDRYRNLYVADASNSRVMLYCQGTFDGVTSSSGIPILNFTYSPMGIAFDSLMNIYVADYTYGVWKYLKL</sequence>
<keyword evidence="1" id="KW-0472">Membrane</keyword>
<dbReference type="PANTHER" id="PTHR24104">
    <property type="entry name" value="E3 UBIQUITIN-PROTEIN LIGASE NHLRC1-RELATED"/>
    <property type="match status" value="1"/>
</dbReference>
<dbReference type="Proteomes" id="UP000681722">
    <property type="component" value="Unassembled WGS sequence"/>
</dbReference>
<dbReference type="EMBL" id="CAJNOQ010022671">
    <property type="protein sequence ID" value="CAF1504194.1"/>
    <property type="molecule type" value="Genomic_DNA"/>
</dbReference>
<reference evidence="3" key="1">
    <citation type="submission" date="2021-02" db="EMBL/GenBank/DDBJ databases">
        <authorList>
            <person name="Nowell W R."/>
        </authorList>
    </citation>
    <scope>NUCLEOTIDE SEQUENCE</scope>
</reference>
<evidence type="ECO:0000313" key="2">
    <source>
        <dbReference type="EMBL" id="CAF1363816.1"/>
    </source>
</evidence>
<evidence type="ECO:0000313" key="6">
    <source>
        <dbReference type="Proteomes" id="UP000663829"/>
    </source>
</evidence>
<comment type="caution">
    <text evidence="3">The sequence shown here is derived from an EMBL/GenBank/DDBJ whole genome shotgun (WGS) entry which is preliminary data.</text>
</comment>
<keyword evidence="1" id="KW-1133">Transmembrane helix</keyword>
<dbReference type="EMBL" id="CAJOBC010088196">
    <property type="protein sequence ID" value="CAF4365589.1"/>
    <property type="molecule type" value="Genomic_DNA"/>
</dbReference>
<proteinExistence type="predicted"/>
<evidence type="ECO:0008006" key="7">
    <source>
        <dbReference type="Google" id="ProtNLM"/>
    </source>
</evidence>
<dbReference type="InterPro" id="IPR050952">
    <property type="entry name" value="TRIM-NHL_E3_ligases"/>
</dbReference>
<evidence type="ECO:0000256" key="1">
    <source>
        <dbReference type="SAM" id="Phobius"/>
    </source>
</evidence>
<dbReference type="PANTHER" id="PTHR24104:SF25">
    <property type="entry name" value="PROTEIN LIN-41"/>
    <property type="match status" value="1"/>
</dbReference>
<dbReference type="OrthoDB" id="342730at2759"/>
<name>A0A815TBH0_9BILA</name>
<feature type="transmembrane region" description="Helical" evidence="1">
    <location>
        <begin position="54"/>
        <end position="72"/>
    </location>
</feature>
<dbReference type="GO" id="GO:0008270">
    <property type="term" value="F:zinc ion binding"/>
    <property type="evidence" value="ECO:0007669"/>
    <property type="project" value="UniProtKB-KW"/>
</dbReference>
<dbReference type="CDD" id="cd05819">
    <property type="entry name" value="NHL"/>
    <property type="match status" value="1"/>
</dbReference>
<dbReference type="EMBL" id="CAJNOK010023504">
    <property type="protein sequence ID" value="CAF1363816.1"/>
    <property type="molecule type" value="Genomic_DNA"/>
</dbReference>
<dbReference type="Proteomes" id="UP000677228">
    <property type="component" value="Unassembled WGS sequence"/>
</dbReference>
<dbReference type="AlphaFoldDB" id="A0A815TBH0"/>
<dbReference type="Gene3D" id="2.120.10.30">
    <property type="entry name" value="TolB, C-terminal domain"/>
    <property type="match status" value="1"/>
</dbReference>
<gene>
    <name evidence="3" type="ORF">GPM918_LOCUS36817</name>
    <name evidence="2" type="ORF">OVA965_LOCUS31356</name>
    <name evidence="5" type="ORF">SRO942_LOCUS37568</name>
    <name evidence="4" type="ORF">TMI583_LOCUS32182</name>
</gene>
<feature type="transmembrane region" description="Helical" evidence="1">
    <location>
        <begin position="7"/>
        <end position="28"/>
    </location>
</feature>
<accession>A0A815TBH0</accession>
<organism evidence="3 6">
    <name type="scientific">Didymodactylos carnosus</name>
    <dbReference type="NCBI Taxonomy" id="1234261"/>
    <lineage>
        <taxon>Eukaryota</taxon>
        <taxon>Metazoa</taxon>
        <taxon>Spiralia</taxon>
        <taxon>Gnathifera</taxon>
        <taxon>Rotifera</taxon>
        <taxon>Eurotatoria</taxon>
        <taxon>Bdelloidea</taxon>
        <taxon>Philodinida</taxon>
        <taxon>Philodinidae</taxon>
        <taxon>Didymodactylos</taxon>
    </lineage>
</organism>
<keyword evidence="6" id="KW-1185">Reference proteome</keyword>
<dbReference type="Gene3D" id="2.40.10.500">
    <property type="match status" value="1"/>
</dbReference>
<dbReference type="InterPro" id="IPR011042">
    <property type="entry name" value="6-blade_b-propeller_TolB-like"/>
</dbReference>